<dbReference type="GO" id="GO:0032259">
    <property type="term" value="P:methylation"/>
    <property type="evidence" value="ECO:0007669"/>
    <property type="project" value="UniProtKB-KW"/>
</dbReference>
<name>A0A523WCC5_UNCAE</name>
<dbReference type="EMBL" id="SOIZ01000037">
    <property type="protein sequence ID" value="TET64685.1"/>
    <property type="molecule type" value="Genomic_DNA"/>
</dbReference>
<evidence type="ECO:0000313" key="5">
    <source>
        <dbReference type="EMBL" id="TET64685.1"/>
    </source>
</evidence>
<dbReference type="InterPro" id="IPR050554">
    <property type="entry name" value="Met_Synthase/Corrinoid"/>
</dbReference>
<keyword evidence="2 5" id="KW-0489">Methyltransferase</keyword>
<gene>
    <name evidence="5" type="ORF">E3J48_00750</name>
</gene>
<sequence>MIIIGERINGGFKDIAQAVKEKDKSVIEKWAKRQTEAGADYVDVNIGAVSNKVEDFLWMIETTQNAVDTPISIDSNKLEFVKRALETCIKEPIINSTTAHEEKLEQLVPLAAEHNASLIGVCMDEKGSPQDANRRVELGAKIFISATEKGLAPEKIFLDPVTMPLKFLQPQASHVLEALRQFKLLSDPPPHMVIGLSNISSQSKEMRLINRIFLVMAIESGLDAAICDATDEELVNAAITAELVLSKQIYSDSFIKAYHATNGRRT</sequence>
<organism evidence="5 6">
    <name type="scientific">Aerophobetes bacterium</name>
    <dbReference type="NCBI Taxonomy" id="2030807"/>
    <lineage>
        <taxon>Bacteria</taxon>
        <taxon>Candidatus Aerophobota</taxon>
    </lineage>
</organism>
<dbReference type="NCBIfam" id="NF005719">
    <property type="entry name" value="PRK07535.1"/>
    <property type="match status" value="1"/>
</dbReference>
<protein>
    <submittedName>
        <fullName evidence="5">Methyltetrahydrofolate--corrinoid methyltransferase</fullName>
    </submittedName>
</protein>
<dbReference type="InterPro" id="IPR011005">
    <property type="entry name" value="Dihydropteroate_synth-like_sf"/>
</dbReference>
<accession>A0A523WCC5</accession>
<keyword evidence="3 5" id="KW-0808">Transferase</keyword>
<dbReference type="PROSITE" id="PS50972">
    <property type="entry name" value="PTERIN_BINDING"/>
    <property type="match status" value="1"/>
</dbReference>
<dbReference type="Gene3D" id="3.20.20.20">
    <property type="entry name" value="Dihydropteroate synthase-like"/>
    <property type="match status" value="1"/>
</dbReference>
<reference evidence="5 6" key="1">
    <citation type="submission" date="2019-03" db="EMBL/GenBank/DDBJ databases">
        <title>Metabolic potential of uncultured bacteria and archaea associated with petroleum seepage in deep-sea sediments.</title>
        <authorList>
            <person name="Dong X."/>
            <person name="Hubert C."/>
        </authorList>
    </citation>
    <scope>NUCLEOTIDE SEQUENCE [LARGE SCALE GENOMIC DNA]</scope>
    <source>
        <strain evidence="5">E29_bin52</strain>
    </source>
</reference>
<evidence type="ECO:0000313" key="6">
    <source>
        <dbReference type="Proteomes" id="UP000319130"/>
    </source>
</evidence>
<dbReference type="GO" id="GO:0008705">
    <property type="term" value="F:methionine synthase activity"/>
    <property type="evidence" value="ECO:0007669"/>
    <property type="project" value="TreeGrafter"/>
</dbReference>
<dbReference type="AlphaFoldDB" id="A0A523WCC5"/>
<dbReference type="PANTHER" id="PTHR45833">
    <property type="entry name" value="METHIONINE SYNTHASE"/>
    <property type="match status" value="1"/>
</dbReference>
<dbReference type="Pfam" id="PF00809">
    <property type="entry name" value="Pterin_bind"/>
    <property type="match status" value="1"/>
</dbReference>
<dbReference type="Proteomes" id="UP000319130">
    <property type="component" value="Unassembled WGS sequence"/>
</dbReference>
<feature type="domain" description="Pterin-binding" evidence="4">
    <location>
        <begin position="1"/>
        <end position="245"/>
    </location>
</feature>
<evidence type="ECO:0000256" key="2">
    <source>
        <dbReference type="ARBA" id="ARBA00022603"/>
    </source>
</evidence>
<evidence type="ECO:0000256" key="3">
    <source>
        <dbReference type="ARBA" id="ARBA00022679"/>
    </source>
</evidence>
<evidence type="ECO:0000256" key="1">
    <source>
        <dbReference type="ARBA" id="ARBA00010398"/>
    </source>
</evidence>
<dbReference type="SUPFAM" id="SSF51717">
    <property type="entry name" value="Dihydropteroate synthetase-like"/>
    <property type="match status" value="1"/>
</dbReference>
<dbReference type="GO" id="GO:0042558">
    <property type="term" value="P:pteridine-containing compound metabolic process"/>
    <property type="evidence" value="ECO:0007669"/>
    <property type="project" value="InterPro"/>
</dbReference>
<comment type="caution">
    <text evidence="5">The sequence shown here is derived from an EMBL/GenBank/DDBJ whole genome shotgun (WGS) entry which is preliminary data.</text>
</comment>
<dbReference type="GO" id="GO:0005829">
    <property type="term" value="C:cytosol"/>
    <property type="evidence" value="ECO:0007669"/>
    <property type="project" value="TreeGrafter"/>
</dbReference>
<evidence type="ECO:0000259" key="4">
    <source>
        <dbReference type="PROSITE" id="PS50972"/>
    </source>
</evidence>
<comment type="similarity">
    <text evidence="1">Belongs to the vitamin-B12 dependent methionine synthase family.</text>
</comment>
<dbReference type="InterPro" id="IPR000489">
    <property type="entry name" value="Pterin-binding_dom"/>
</dbReference>
<proteinExistence type="inferred from homology"/>